<organism evidence="3 4">
    <name type="scientific">Anaeramoeba flamelloides</name>
    <dbReference type="NCBI Taxonomy" id="1746091"/>
    <lineage>
        <taxon>Eukaryota</taxon>
        <taxon>Metamonada</taxon>
        <taxon>Anaeramoebidae</taxon>
        <taxon>Anaeramoeba</taxon>
    </lineage>
</organism>
<reference evidence="3" key="1">
    <citation type="submission" date="2022-08" db="EMBL/GenBank/DDBJ databases">
        <title>Novel sulphate-reducing endosymbionts in the free-living metamonad Anaeramoeba.</title>
        <authorList>
            <person name="Jerlstrom-Hultqvist J."/>
            <person name="Cepicka I."/>
            <person name="Gallot-Lavallee L."/>
            <person name="Salas-Leiva D."/>
            <person name="Curtis B.A."/>
            <person name="Zahonova K."/>
            <person name="Pipaliya S."/>
            <person name="Dacks J."/>
            <person name="Roger A.J."/>
        </authorList>
    </citation>
    <scope>NUCLEOTIDE SEQUENCE</scope>
    <source>
        <strain evidence="3">Busselton2</strain>
    </source>
</reference>
<proteinExistence type="predicted"/>
<keyword evidence="1" id="KW-0175">Coiled coil</keyword>
<comment type="caution">
    <text evidence="3">The sequence shown here is derived from an EMBL/GenBank/DDBJ whole genome shotgun (WGS) entry which is preliminary data.</text>
</comment>
<feature type="compositionally biased region" description="Polar residues" evidence="2">
    <location>
        <begin position="259"/>
        <end position="268"/>
    </location>
</feature>
<feature type="compositionally biased region" description="Polar residues" evidence="2">
    <location>
        <begin position="305"/>
        <end position="323"/>
    </location>
</feature>
<feature type="region of interest" description="Disordered" evidence="2">
    <location>
        <begin position="248"/>
        <end position="351"/>
    </location>
</feature>
<feature type="compositionally biased region" description="Polar residues" evidence="2">
    <location>
        <begin position="336"/>
        <end position="351"/>
    </location>
</feature>
<gene>
    <name evidence="3" type="ORF">M0812_28807</name>
</gene>
<feature type="compositionally biased region" description="Basic and acidic residues" evidence="2">
    <location>
        <begin position="44"/>
        <end position="57"/>
    </location>
</feature>
<protein>
    <submittedName>
        <fullName evidence="3">Uncharacterized protein</fullName>
    </submittedName>
</protein>
<evidence type="ECO:0000313" key="4">
    <source>
        <dbReference type="Proteomes" id="UP001146793"/>
    </source>
</evidence>
<evidence type="ECO:0000256" key="2">
    <source>
        <dbReference type="SAM" id="MobiDB-lite"/>
    </source>
</evidence>
<dbReference type="AlphaFoldDB" id="A0AAV7Y987"/>
<feature type="compositionally biased region" description="Low complexity" evidence="2">
    <location>
        <begin position="399"/>
        <end position="434"/>
    </location>
</feature>
<evidence type="ECO:0000313" key="3">
    <source>
        <dbReference type="EMBL" id="KAJ3426353.1"/>
    </source>
</evidence>
<feature type="region of interest" description="Disordered" evidence="2">
    <location>
        <begin position="386"/>
        <end position="449"/>
    </location>
</feature>
<evidence type="ECO:0000256" key="1">
    <source>
        <dbReference type="SAM" id="Coils"/>
    </source>
</evidence>
<dbReference type="Proteomes" id="UP001146793">
    <property type="component" value="Unassembled WGS sequence"/>
</dbReference>
<feature type="coiled-coil region" evidence="1">
    <location>
        <begin position="456"/>
        <end position="487"/>
    </location>
</feature>
<feature type="region of interest" description="Disordered" evidence="2">
    <location>
        <begin position="41"/>
        <end position="92"/>
    </location>
</feature>
<sequence>MPPKKLTCPHKHRCLYCNKTECLPCAKFLFFKIQNKKTQTVNLEKSKGDESDSRNESESEEEQEEEEEEEEDTGMESGSESGSETDKSKRNKKKKLKRIKFLHYLFVCEGCKKKQTSKQKFVPFVKEIQKKNEKGILIQKTKKSLFGISLVFRERKKHSEYKKMKQYINDVNSYRKRLKDEKKEKKNNKKKEKKKKKEKAQDKKNKSKIKGTIPLNRTTSTQPKINVQLTTSRENFLNKINSKGIRKRGNILPFHLRKQSSQNKITENPQKRKRTNPNLPHTKSLESKERKKINKDSIQKKKKLFSTSSVSKVQRIKQPQNLNKKAIKKKVPMKKPNSQQKSNKTTKQSNSFNLRYEALQALYLSKPKPILKSSVLKKRKVTEKISLNDYHNKKDNKNSPDPNLQKKNHKIQNQQQLQQQQQSKQTKQSRQTKIPGNPPNNFVPANIKSNNTSFSINEVIDEIQKKKKSINALKNQLFLKIQNLENNSDRDSLSNLIKPDFLCNLLTMVPKENTHQIVSIQQEISLLIEQTADQITQTMSEFHQNRFNIEKEFIDEILH</sequence>
<feature type="compositionally biased region" description="Basic and acidic residues" evidence="2">
    <location>
        <begin position="283"/>
        <end position="299"/>
    </location>
</feature>
<accession>A0AAV7Y987</accession>
<name>A0AAV7Y987_9EUKA</name>
<dbReference type="EMBL" id="JANTQA010000070">
    <property type="protein sequence ID" value="KAJ3426353.1"/>
    <property type="molecule type" value="Genomic_DNA"/>
</dbReference>
<feature type="compositionally biased region" description="Acidic residues" evidence="2">
    <location>
        <begin position="58"/>
        <end position="74"/>
    </location>
</feature>
<feature type="region of interest" description="Disordered" evidence="2">
    <location>
        <begin position="173"/>
        <end position="223"/>
    </location>
</feature>
<feature type="compositionally biased region" description="Basic residues" evidence="2">
    <location>
        <begin position="185"/>
        <end position="198"/>
    </location>
</feature>